<name>A0A0S1XBR3_THEBA</name>
<accession>A0A0S1XBR3</accession>
<evidence type="ECO:0000313" key="1">
    <source>
        <dbReference type="EMBL" id="ALM75213.1"/>
    </source>
</evidence>
<protein>
    <submittedName>
        <fullName evidence="1">Uncharacterized protein</fullName>
    </submittedName>
</protein>
<gene>
    <name evidence="1" type="ORF">TBCH5v1_1293</name>
</gene>
<dbReference type="Proteomes" id="UP000066042">
    <property type="component" value="Chromosome"/>
</dbReference>
<organism evidence="1 2">
    <name type="scientific">Thermococcus barophilus</name>
    <dbReference type="NCBI Taxonomy" id="55802"/>
    <lineage>
        <taxon>Archaea</taxon>
        <taxon>Methanobacteriati</taxon>
        <taxon>Methanobacteriota</taxon>
        <taxon>Thermococci</taxon>
        <taxon>Thermococcales</taxon>
        <taxon>Thermococcaceae</taxon>
        <taxon>Thermococcus</taxon>
    </lineage>
</organism>
<dbReference type="GeneID" id="26136541"/>
<dbReference type="EMBL" id="CP013050">
    <property type="protein sequence ID" value="ALM75213.1"/>
    <property type="molecule type" value="Genomic_DNA"/>
</dbReference>
<sequence>MKVLSLTPSFKLSSFLRRKLVKAVEEFSSKIETEENLIILPKEEKAEFGTFLCSSTIIMGKYMRGTYHEGLVFSTSRRFEKEGKITAKELLLEPKEYRVEVDVSGVGALKLPGFRLENGILILYILPKYIFEFSQENLTLTTQEDYAQITFFPLEYGFGGEVSLSLNKAKEVRVLPRGNKAEEFLFWDHEDGSFAYIFIDEPLVIISHEKFITPKEFARSLGRISIISEHGEFEIVGEMVLSLKKEVRESIKMAVTF</sequence>
<dbReference type="AlphaFoldDB" id="A0A0S1XBR3"/>
<dbReference type="RefSeq" id="WP_056933907.1">
    <property type="nucleotide sequence ID" value="NZ_CP013050.1"/>
</dbReference>
<evidence type="ECO:0000313" key="2">
    <source>
        <dbReference type="Proteomes" id="UP000066042"/>
    </source>
</evidence>
<dbReference type="PATRIC" id="fig|55802.8.peg.1273"/>
<dbReference type="STRING" id="55802.TBCH5v1_1293"/>
<proteinExistence type="predicted"/>
<reference evidence="1 2" key="1">
    <citation type="journal article" date="2016" name="Genome Announc.">
        <title>Complete genome sequence of the hyperthermophilic and piezophilic archaeon Thermococcus barophilus Ch5, capable of growth at the expense of hydrogenogenesis from carbon monoxide and formate.</title>
        <authorList>
            <person name="Oger P."/>
            <person name="Sokolova T.G."/>
            <person name="Kozhevnikova D.A."/>
            <person name="Taranov E.A."/>
            <person name="Vannier P."/>
            <person name="Lee H.S."/>
            <person name="Kwon K.K."/>
            <person name="Kang S.G."/>
            <person name="Lee J.H."/>
            <person name="Bonch-Osmolovskaya E.A."/>
            <person name="Lebedinsky A.V."/>
        </authorList>
    </citation>
    <scope>NUCLEOTIDE SEQUENCE [LARGE SCALE GENOMIC DNA]</scope>
    <source>
        <strain evidence="2">Ch5</strain>
    </source>
</reference>